<evidence type="ECO:0000313" key="4">
    <source>
        <dbReference type="EMBL" id="CAD8143066.1"/>
    </source>
</evidence>
<dbReference type="FunFam" id="3.40.30.10:FF:000696">
    <property type="entry name" value="Protein disulfide-isomerase"/>
    <property type="match status" value="1"/>
</dbReference>
<dbReference type="OMA" id="YEELAYH"/>
<dbReference type="PROSITE" id="PS51354">
    <property type="entry name" value="GLUTAREDOXIN_2"/>
    <property type="match status" value="1"/>
</dbReference>
<dbReference type="GO" id="GO:0006457">
    <property type="term" value="P:protein folding"/>
    <property type="evidence" value="ECO:0007669"/>
    <property type="project" value="TreeGrafter"/>
</dbReference>
<name>A0A8S1SUK0_PAROT</name>
<dbReference type="Pfam" id="PF13848">
    <property type="entry name" value="Thioredoxin_6"/>
    <property type="match status" value="1"/>
</dbReference>
<comment type="caution">
    <text evidence="4">The sequence shown here is derived from an EMBL/GenBank/DDBJ whole genome shotgun (WGS) entry which is preliminary data.</text>
</comment>
<accession>A0A8S1SUK0</accession>
<dbReference type="GO" id="GO:0005783">
    <property type="term" value="C:endoplasmic reticulum"/>
    <property type="evidence" value="ECO:0007669"/>
    <property type="project" value="TreeGrafter"/>
</dbReference>
<comment type="similarity">
    <text evidence="1">Belongs to the protein disulfide isomerase family.</text>
</comment>
<protein>
    <recommendedName>
        <fullName evidence="3">Thioredoxin domain-containing protein</fullName>
    </recommendedName>
</protein>
<dbReference type="Pfam" id="PF00085">
    <property type="entry name" value="Thioredoxin"/>
    <property type="match status" value="1"/>
</dbReference>
<dbReference type="OrthoDB" id="10264505at2759"/>
<dbReference type="GO" id="GO:0034976">
    <property type="term" value="P:response to endoplasmic reticulum stress"/>
    <property type="evidence" value="ECO:0007669"/>
    <property type="project" value="TreeGrafter"/>
</dbReference>
<dbReference type="Proteomes" id="UP000683925">
    <property type="component" value="Unassembled WGS sequence"/>
</dbReference>
<dbReference type="InterPro" id="IPR013766">
    <property type="entry name" value="Thioredoxin_domain"/>
</dbReference>
<dbReference type="AlphaFoldDB" id="A0A8S1SUK0"/>
<dbReference type="EMBL" id="CAJJDP010000014">
    <property type="protein sequence ID" value="CAD8143066.1"/>
    <property type="molecule type" value="Genomic_DNA"/>
</dbReference>
<dbReference type="PANTHER" id="PTHR18929">
    <property type="entry name" value="PROTEIN DISULFIDE ISOMERASE"/>
    <property type="match status" value="1"/>
</dbReference>
<keyword evidence="2" id="KW-0732">Signal</keyword>
<evidence type="ECO:0000256" key="2">
    <source>
        <dbReference type="SAM" id="SignalP"/>
    </source>
</evidence>
<feature type="signal peptide" evidence="2">
    <location>
        <begin position="1"/>
        <end position="18"/>
    </location>
</feature>
<proteinExistence type="inferred from homology"/>
<evidence type="ECO:0000313" key="5">
    <source>
        <dbReference type="Proteomes" id="UP000683925"/>
    </source>
</evidence>
<organism evidence="4 5">
    <name type="scientific">Paramecium octaurelia</name>
    <dbReference type="NCBI Taxonomy" id="43137"/>
    <lineage>
        <taxon>Eukaryota</taxon>
        <taxon>Sar</taxon>
        <taxon>Alveolata</taxon>
        <taxon>Ciliophora</taxon>
        <taxon>Intramacronucleata</taxon>
        <taxon>Oligohymenophorea</taxon>
        <taxon>Peniculida</taxon>
        <taxon>Parameciidae</taxon>
        <taxon>Paramecium</taxon>
    </lineage>
</organism>
<sequence length="488" mass="57122">MLNIIIFVFLAYSQASNSQSHSPQISNTNTHLQLFDPLIIGPNNNSLIIVENPNILITFYQQQCPYSQQFFNELNILKNQTDQLNITYAIYDVGKNDFSAFQSIQAYGIVETPTIMLFQNEIPHMYIGKKKSHLVQQWIQEFFNGNNHPKEIFSQSEFNSLLEENKNVLFYQKNSSLNYDISFDTFYQVAIQNTNPNIVFAYSTHYQKNDLLSLKFYKKETNEELTFNHLITLENIKKFILKHSLPLIPELNSESYELIFQATSFSFILFTNLDESSRQAESSFKEVAISFNSSYQFSKINIQNDQYFNYLDELGVNNGIIPKIVALNGKLKYKYEGPDFSVNGIKSFVFNLRQSKISSYKLSESIPDYEQANSLVKTIVGENYDTEIKQSNKYILLKYHVKGCQPCEELNPIYEELAYHYREDQRLLFAEIDIRLNDFTDLYYPRSTPDIILFLQKNGQRKAIFWNQQEMTYDNIQMFVESNIQVQQ</sequence>
<evidence type="ECO:0000259" key="3">
    <source>
        <dbReference type="Pfam" id="PF00085"/>
    </source>
</evidence>
<dbReference type="PANTHER" id="PTHR18929:SF240">
    <property type="entry name" value="PROTEIN DISULFIDE-ISOMERASE"/>
    <property type="match status" value="1"/>
</dbReference>
<reference evidence="4" key="1">
    <citation type="submission" date="2021-01" db="EMBL/GenBank/DDBJ databases">
        <authorList>
            <consortium name="Genoscope - CEA"/>
            <person name="William W."/>
        </authorList>
    </citation>
    <scope>NUCLEOTIDE SEQUENCE</scope>
</reference>
<dbReference type="GO" id="GO:0003756">
    <property type="term" value="F:protein disulfide isomerase activity"/>
    <property type="evidence" value="ECO:0007669"/>
    <property type="project" value="TreeGrafter"/>
</dbReference>
<feature type="chain" id="PRO_5035823734" description="Thioredoxin domain-containing protein" evidence="2">
    <location>
        <begin position="19"/>
        <end position="488"/>
    </location>
</feature>
<evidence type="ECO:0000256" key="1">
    <source>
        <dbReference type="ARBA" id="ARBA00006347"/>
    </source>
</evidence>
<feature type="domain" description="Thioredoxin" evidence="3">
    <location>
        <begin position="377"/>
        <end position="462"/>
    </location>
</feature>
<gene>
    <name evidence="4" type="ORF">POCTA_138.1.T0140314</name>
</gene>
<keyword evidence="5" id="KW-1185">Reference proteome</keyword>